<dbReference type="EMBL" id="KB297742">
    <property type="protein sequence ID" value="ELU10042.1"/>
    <property type="molecule type" value="Genomic_DNA"/>
</dbReference>
<evidence type="ECO:0000313" key="3">
    <source>
        <dbReference type="Proteomes" id="UP000014760"/>
    </source>
</evidence>
<dbReference type="AlphaFoldDB" id="R7V1H9"/>
<proteinExistence type="predicted"/>
<gene>
    <name evidence="1" type="ORF">CAPTEDRAFT_28956</name>
</gene>
<evidence type="ECO:0000313" key="2">
    <source>
        <dbReference type="EnsemblMetazoa" id="CapteP28956"/>
    </source>
</evidence>
<feature type="non-terminal residue" evidence="1">
    <location>
        <position position="1"/>
    </location>
</feature>
<sequence>YRPISLIDVPSKMLETQIARHMTGQIVKNEYLPKKQFGFRPMHSCSDLVLNV</sequence>
<evidence type="ECO:0008006" key="4">
    <source>
        <dbReference type="Google" id="ProtNLM"/>
    </source>
</evidence>
<dbReference type="EMBL" id="AMQN01000954">
    <property type="status" value="NOT_ANNOTATED_CDS"/>
    <property type="molecule type" value="Genomic_DNA"/>
</dbReference>
<protein>
    <recommendedName>
        <fullName evidence="4">Reverse transcriptase domain-containing protein</fullName>
    </recommendedName>
</protein>
<name>R7V1H9_CAPTE</name>
<reference evidence="2" key="3">
    <citation type="submission" date="2015-06" db="UniProtKB">
        <authorList>
            <consortium name="EnsemblMetazoa"/>
        </authorList>
    </citation>
    <scope>IDENTIFICATION</scope>
</reference>
<dbReference type="HOGENOM" id="CLU_3093365_0_0_1"/>
<keyword evidence="3" id="KW-1185">Reference proteome</keyword>
<reference evidence="3" key="1">
    <citation type="submission" date="2012-12" db="EMBL/GenBank/DDBJ databases">
        <authorList>
            <person name="Hellsten U."/>
            <person name="Grimwood J."/>
            <person name="Chapman J.A."/>
            <person name="Shapiro H."/>
            <person name="Aerts A."/>
            <person name="Otillar R.P."/>
            <person name="Terry A.Y."/>
            <person name="Boore J.L."/>
            <person name="Simakov O."/>
            <person name="Marletaz F."/>
            <person name="Cho S.-J."/>
            <person name="Edsinger-Gonzales E."/>
            <person name="Havlak P."/>
            <person name="Kuo D.-H."/>
            <person name="Larsson T."/>
            <person name="Lv J."/>
            <person name="Arendt D."/>
            <person name="Savage R."/>
            <person name="Osoegawa K."/>
            <person name="de Jong P."/>
            <person name="Lindberg D.R."/>
            <person name="Seaver E.C."/>
            <person name="Weisblat D.A."/>
            <person name="Putnam N.H."/>
            <person name="Grigoriev I.V."/>
            <person name="Rokhsar D.S."/>
        </authorList>
    </citation>
    <scope>NUCLEOTIDE SEQUENCE</scope>
    <source>
        <strain evidence="3">I ESC-2004</strain>
    </source>
</reference>
<dbReference type="OrthoDB" id="415068at2759"/>
<dbReference type="Proteomes" id="UP000014760">
    <property type="component" value="Unassembled WGS sequence"/>
</dbReference>
<reference evidence="1 3" key="2">
    <citation type="journal article" date="2013" name="Nature">
        <title>Insights into bilaterian evolution from three spiralian genomes.</title>
        <authorList>
            <person name="Simakov O."/>
            <person name="Marletaz F."/>
            <person name="Cho S.J."/>
            <person name="Edsinger-Gonzales E."/>
            <person name="Havlak P."/>
            <person name="Hellsten U."/>
            <person name="Kuo D.H."/>
            <person name="Larsson T."/>
            <person name="Lv J."/>
            <person name="Arendt D."/>
            <person name="Savage R."/>
            <person name="Osoegawa K."/>
            <person name="de Jong P."/>
            <person name="Grimwood J."/>
            <person name="Chapman J.A."/>
            <person name="Shapiro H."/>
            <person name="Aerts A."/>
            <person name="Otillar R.P."/>
            <person name="Terry A.Y."/>
            <person name="Boore J.L."/>
            <person name="Grigoriev I.V."/>
            <person name="Lindberg D.R."/>
            <person name="Seaver E.C."/>
            <person name="Weisblat D.A."/>
            <person name="Putnam N.H."/>
            <person name="Rokhsar D.S."/>
        </authorList>
    </citation>
    <scope>NUCLEOTIDE SEQUENCE</scope>
    <source>
        <strain evidence="1 3">I ESC-2004</strain>
    </source>
</reference>
<dbReference type="EnsemblMetazoa" id="CapteT28956">
    <property type="protein sequence ID" value="CapteP28956"/>
    <property type="gene ID" value="CapteG28956"/>
</dbReference>
<evidence type="ECO:0000313" key="1">
    <source>
        <dbReference type="EMBL" id="ELU10042.1"/>
    </source>
</evidence>
<accession>R7V1H9</accession>
<organism evidence="1">
    <name type="scientific">Capitella teleta</name>
    <name type="common">Polychaete worm</name>
    <dbReference type="NCBI Taxonomy" id="283909"/>
    <lineage>
        <taxon>Eukaryota</taxon>
        <taxon>Metazoa</taxon>
        <taxon>Spiralia</taxon>
        <taxon>Lophotrochozoa</taxon>
        <taxon>Annelida</taxon>
        <taxon>Polychaeta</taxon>
        <taxon>Sedentaria</taxon>
        <taxon>Scolecida</taxon>
        <taxon>Capitellidae</taxon>
        <taxon>Capitella</taxon>
    </lineage>
</organism>
<feature type="non-terminal residue" evidence="1">
    <location>
        <position position="52"/>
    </location>
</feature>